<dbReference type="InterPro" id="IPR016032">
    <property type="entry name" value="Sig_transdc_resp-reg_C-effctor"/>
</dbReference>
<dbReference type="SUPFAM" id="SSF46894">
    <property type="entry name" value="C-terminal effector domain of the bipartite response regulators"/>
    <property type="match status" value="1"/>
</dbReference>
<reference evidence="3 4" key="1">
    <citation type="submission" date="2021-03" db="EMBL/GenBank/DDBJ databases">
        <title>Complete genome of Parasphingorhabdus_sp.JHSY0214.</title>
        <authorList>
            <person name="Yoo J.H."/>
            <person name="Bae J.W."/>
        </authorList>
    </citation>
    <scope>NUCLEOTIDE SEQUENCE [LARGE SCALE GENOMIC DNA]</scope>
    <source>
        <strain evidence="3 4">JHSY0214</strain>
    </source>
</reference>
<dbReference type="InterPro" id="IPR000792">
    <property type="entry name" value="Tscrpt_reg_LuxR_C"/>
</dbReference>
<proteinExistence type="predicted"/>
<keyword evidence="1" id="KW-0472">Membrane</keyword>
<evidence type="ECO:0000259" key="2">
    <source>
        <dbReference type="PROSITE" id="PS50043"/>
    </source>
</evidence>
<feature type="domain" description="HTH luxR-type" evidence="2">
    <location>
        <begin position="7"/>
        <end position="72"/>
    </location>
</feature>
<dbReference type="PROSITE" id="PS50043">
    <property type="entry name" value="HTH_LUXR_2"/>
    <property type="match status" value="1"/>
</dbReference>
<feature type="transmembrane region" description="Helical" evidence="1">
    <location>
        <begin position="141"/>
        <end position="161"/>
    </location>
</feature>
<accession>A0ABX7T2N0</accession>
<evidence type="ECO:0000256" key="1">
    <source>
        <dbReference type="SAM" id="Phobius"/>
    </source>
</evidence>
<dbReference type="Pfam" id="PF08281">
    <property type="entry name" value="Sigma70_r4_2"/>
    <property type="match status" value="1"/>
</dbReference>
<evidence type="ECO:0000313" key="4">
    <source>
        <dbReference type="Proteomes" id="UP000663923"/>
    </source>
</evidence>
<sequence length="170" mass="18510">MDQFELESARVAKLTAKQRECLHLVVLRKSSKEIARILDISKPAVDQRLDSARRTLDVASRDEAAIVFARAAGDYDRIIYDPAYLPNQPDSSAKASQGEQPQSFMLEEAAVPYDFNSTHDSDLWLQALKEPSGDLGTVQRLAIIVGMTVGILAIVLIGLAVSQSLSGLLG</sequence>
<name>A0ABX7T2N0_9SPHN</name>
<keyword evidence="1" id="KW-0812">Transmembrane</keyword>
<dbReference type="EMBL" id="CP071794">
    <property type="protein sequence ID" value="QTD55421.1"/>
    <property type="molecule type" value="Genomic_DNA"/>
</dbReference>
<organism evidence="3 4">
    <name type="scientific">Parasphingorhabdus cellanae</name>
    <dbReference type="NCBI Taxonomy" id="2806553"/>
    <lineage>
        <taxon>Bacteria</taxon>
        <taxon>Pseudomonadati</taxon>
        <taxon>Pseudomonadota</taxon>
        <taxon>Alphaproteobacteria</taxon>
        <taxon>Sphingomonadales</taxon>
        <taxon>Sphingomonadaceae</taxon>
        <taxon>Parasphingorhabdus</taxon>
    </lineage>
</organism>
<dbReference type="SMART" id="SM00421">
    <property type="entry name" value="HTH_LUXR"/>
    <property type="match status" value="1"/>
</dbReference>
<dbReference type="CDD" id="cd06170">
    <property type="entry name" value="LuxR_C_like"/>
    <property type="match status" value="1"/>
</dbReference>
<dbReference type="Gene3D" id="1.10.10.10">
    <property type="entry name" value="Winged helix-like DNA-binding domain superfamily/Winged helix DNA-binding domain"/>
    <property type="match status" value="1"/>
</dbReference>
<dbReference type="Proteomes" id="UP000663923">
    <property type="component" value="Chromosome"/>
</dbReference>
<dbReference type="InterPro" id="IPR036388">
    <property type="entry name" value="WH-like_DNA-bd_sf"/>
</dbReference>
<evidence type="ECO:0000313" key="3">
    <source>
        <dbReference type="EMBL" id="QTD55421.1"/>
    </source>
</evidence>
<gene>
    <name evidence="3" type="ORF">J4G78_14600</name>
</gene>
<keyword evidence="4" id="KW-1185">Reference proteome</keyword>
<dbReference type="RefSeq" id="WP_207987250.1">
    <property type="nucleotide sequence ID" value="NZ_CP071794.1"/>
</dbReference>
<protein>
    <submittedName>
        <fullName evidence="3">Helix-turn-helix domain-containing protein</fullName>
    </submittedName>
</protein>
<dbReference type="InterPro" id="IPR013249">
    <property type="entry name" value="RNA_pol_sigma70_r4_t2"/>
</dbReference>
<keyword evidence="1" id="KW-1133">Transmembrane helix</keyword>